<dbReference type="SUPFAM" id="SSF52540">
    <property type="entry name" value="P-loop containing nucleoside triphosphate hydrolases"/>
    <property type="match status" value="1"/>
</dbReference>
<evidence type="ECO:0000313" key="3">
    <source>
        <dbReference type="EMBL" id="AGI70043.1"/>
    </source>
</evidence>
<proteinExistence type="inferred from homology"/>
<comment type="similarity">
    <text evidence="1">Belongs to the class-IV pyridoxal-phosphate-dependent aminotransferase family.</text>
</comment>
<reference evidence="3 4" key="1">
    <citation type="journal article" date="2013" name="PLoS ONE">
        <title>Poles Apart: Arctic and Antarctic Octadecabacter strains Share High Genome Plasticity and a New Type of Xanthorhodopsin.</title>
        <authorList>
            <person name="Vollmers J."/>
            <person name="Voget S."/>
            <person name="Dietrich S."/>
            <person name="Gollnow K."/>
            <person name="Smits M."/>
            <person name="Meyer K."/>
            <person name="Brinkhoff T."/>
            <person name="Simon M."/>
            <person name="Daniel R."/>
        </authorList>
    </citation>
    <scope>NUCLEOTIDE SEQUENCE [LARGE SCALE GENOMIC DNA]</scope>
    <source>
        <strain evidence="3 4">307</strain>
    </source>
</reference>
<dbReference type="eggNOG" id="ENOG502Z954">
    <property type="taxonomic scope" value="Bacteria"/>
</dbReference>
<keyword evidence="4" id="KW-1185">Reference proteome</keyword>
<dbReference type="InterPro" id="IPR050571">
    <property type="entry name" value="Class-IV_PLP-Dep_Aminotrnsfr"/>
</dbReference>
<dbReference type="PANTHER" id="PTHR42743">
    <property type="entry name" value="AMINO-ACID AMINOTRANSFERASE"/>
    <property type="match status" value="1"/>
</dbReference>
<dbReference type="Pfam" id="PF19798">
    <property type="entry name" value="Sulfotransfer_5"/>
    <property type="match status" value="1"/>
</dbReference>
<dbReference type="EMBL" id="CP003740">
    <property type="protein sequence ID" value="AGI70043.1"/>
    <property type="molecule type" value="Genomic_DNA"/>
</dbReference>
<evidence type="ECO:0000256" key="1">
    <source>
        <dbReference type="ARBA" id="ARBA00009320"/>
    </source>
</evidence>
<evidence type="ECO:0008006" key="5">
    <source>
        <dbReference type="Google" id="ProtNLM"/>
    </source>
</evidence>
<organism evidence="3 4">
    <name type="scientific">Octadecabacter antarcticus 307</name>
    <dbReference type="NCBI Taxonomy" id="391626"/>
    <lineage>
        <taxon>Bacteria</taxon>
        <taxon>Pseudomonadati</taxon>
        <taxon>Pseudomonadota</taxon>
        <taxon>Alphaproteobacteria</taxon>
        <taxon>Rhodobacterales</taxon>
        <taxon>Roseobacteraceae</taxon>
        <taxon>Octadecabacter</taxon>
    </lineage>
</organism>
<sequence>MKIAVWSGPRNLSTALMYSFANRADFTVMDEPFYAPYSAATGLEHPMSDAIQAAHQTDPEQVAMACENGGEQSHKYMKHMPHHMLDRFPLDWAKDCVNIHLIRHPARVIASYVAKRENPTLEDLGYLQQTALFNTVGGIVIDSADIRQDPENALKNLCQQIKLPFNSAMLNWPAGPRPYDGIWASHWYNAVHQSTGFVGAEGPLPHLEGAAADLLDAALPYYEKLKWFQ</sequence>
<accession>M9RE62</accession>
<keyword evidence="2" id="KW-0028">Amino-acid biosynthesis</keyword>
<protein>
    <recommendedName>
        <fullName evidence="5">Sulfotransferase family protein</fullName>
    </recommendedName>
</protein>
<dbReference type="HOGENOM" id="CLU_033907_1_1_5"/>
<dbReference type="GO" id="GO:0009082">
    <property type="term" value="P:branched-chain amino acid biosynthetic process"/>
    <property type="evidence" value="ECO:0007669"/>
    <property type="project" value="UniProtKB-KW"/>
</dbReference>
<keyword evidence="2" id="KW-0100">Branched-chain amino acid biosynthesis</keyword>
<dbReference type="Gene3D" id="3.40.50.300">
    <property type="entry name" value="P-loop containing nucleotide triphosphate hydrolases"/>
    <property type="match status" value="1"/>
</dbReference>
<name>M9RE62_9RHOB</name>
<dbReference type="STRING" id="391626.OAN307_c46970"/>
<dbReference type="AlphaFoldDB" id="M9RE62"/>
<dbReference type="PANTHER" id="PTHR42743:SF11">
    <property type="entry name" value="AMINODEOXYCHORISMATE LYASE"/>
    <property type="match status" value="1"/>
</dbReference>
<dbReference type="Proteomes" id="UP000005307">
    <property type="component" value="Chromosome"/>
</dbReference>
<dbReference type="RefSeq" id="WP_015501928.1">
    <property type="nucleotide sequence ID" value="NC_020911.1"/>
</dbReference>
<evidence type="ECO:0000313" key="4">
    <source>
        <dbReference type="Proteomes" id="UP000005307"/>
    </source>
</evidence>
<dbReference type="KEGG" id="oat:OAN307_c46970"/>
<dbReference type="InterPro" id="IPR027417">
    <property type="entry name" value="P-loop_NTPase"/>
</dbReference>
<dbReference type="OrthoDB" id="272985at2"/>
<evidence type="ECO:0000256" key="2">
    <source>
        <dbReference type="ARBA" id="ARBA00023304"/>
    </source>
</evidence>
<gene>
    <name evidence="3" type="ORF">OAN307_c46970</name>
</gene>